<accession>A0A380MMB2</accession>
<proteinExistence type="predicted"/>
<dbReference type="AlphaFoldDB" id="A0A380MMB2"/>
<reference evidence="1 2" key="1">
    <citation type="submission" date="2018-06" db="EMBL/GenBank/DDBJ databases">
        <authorList>
            <consortium name="Pathogen Informatics"/>
            <person name="Doyle S."/>
        </authorList>
    </citation>
    <scope>NUCLEOTIDE SEQUENCE [LARGE SCALE GENOMIC DNA]</scope>
    <source>
        <strain evidence="1 2">NCTC7807</strain>
    </source>
</reference>
<protein>
    <submittedName>
        <fullName evidence="1">Uncharacterized protein</fullName>
    </submittedName>
</protein>
<gene>
    <name evidence="1" type="ORF">NCTC7807_00008</name>
</gene>
<name>A0A380MMB2_STRGR</name>
<dbReference type="EMBL" id="UHID01000001">
    <property type="protein sequence ID" value="SUO92881.1"/>
    <property type="molecule type" value="Genomic_DNA"/>
</dbReference>
<sequence>MSSYLEEAASLLRKAAATNEESLPSHERRCEIARDFAMLAAIDRGLLPASLTQDILSALAARHG</sequence>
<dbReference type="RefSeq" id="WP_100456847.1">
    <property type="nucleotide sequence ID" value="NZ_UHID01000001.1"/>
</dbReference>
<evidence type="ECO:0000313" key="2">
    <source>
        <dbReference type="Proteomes" id="UP000254150"/>
    </source>
</evidence>
<organism evidence="1 2">
    <name type="scientific">Streptomyces griseus</name>
    <dbReference type="NCBI Taxonomy" id="1911"/>
    <lineage>
        <taxon>Bacteria</taxon>
        <taxon>Bacillati</taxon>
        <taxon>Actinomycetota</taxon>
        <taxon>Actinomycetes</taxon>
        <taxon>Kitasatosporales</taxon>
        <taxon>Streptomycetaceae</taxon>
        <taxon>Streptomyces</taxon>
    </lineage>
</organism>
<evidence type="ECO:0000313" key="1">
    <source>
        <dbReference type="EMBL" id="SUO92881.1"/>
    </source>
</evidence>
<dbReference type="Proteomes" id="UP000254150">
    <property type="component" value="Unassembled WGS sequence"/>
</dbReference>